<dbReference type="Gene3D" id="2.70.9.20">
    <property type="entry name" value="Major capsid protein Vp54"/>
    <property type="match status" value="1"/>
</dbReference>
<dbReference type="SUPFAM" id="SSF49749">
    <property type="entry name" value="Group II dsDNA viruses VP"/>
    <property type="match status" value="2"/>
</dbReference>
<proteinExistence type="predicted"/>
<dbReference type="Gene3D" id="2.70.9.10">
    <property type="entry name" value="Adenovirus Type 2 Hexon, domain 4"/>
    <property type="match status" value="1"/>
</dbReference>
<dbReference type="AlphaFoldDB" id="A0A6C0HV00"/>
<dbReference type="Pfam" id="PF16903">
    <property type="entry name" value="Capsid_N"/>
    <property type="match status" value="1"/>
</dbReference>
<dbReference type="InterPro" id="IPR038519">
    <property type="entry name" value="MCP_C_sf"/>
</dbReference>
<dbReference type="InterPro" id="IPR031654">
    <property type="entry name" value="Capsid_N"/>
</dbReference>
<feature type="domain" description="Major capsid protein C-terminal" evidence="1">
    <location>
        <begin position="312"/>
        <end position="481"/>
    </location>
</feature>
<evidence type="ECO:0008006" key="4">
    <source>
        <dbReference type="Google" id="ProtNLM"/>
    </source>
</evidence>
<organism evidence="3">
    <name type="scientific">viral metagenome</name>
    <dbReference type="NCBI Taxonomy" id="1070528"/>
    <lineage>
        <taxon>unclassified sequences</taxon>
        <taxon>metagenomes</taxon>
        <taxon>organismal metagenomes</taxon>
    </lineage>
</organism>
<protein>
    <recommendedName>
        <fullName evidence="4">Major capsid protein N-terminal domain-containing protein</fullName>
    </recommendedName>
</protein>
<dbReference type="EMBL" id="MN740017">
    <property type="protein sequence ID" value="QHT84294.1"/>
    <property type="molecule type" value="Genomic_DNA"/>
</dbReference>
<dbReference type="InterPro" id="IPR016112">
    <property type="entry name" value="VP_dsDNA_II"/>
</dbReference>
<dbReference type="InterPro" id="IPR007542">
    <property type="entry name" value="MCP_C"/>
</dbReference>
<feature type="domain" description="Major capsid protein N-terminal" evidence="2">
    <location>
        <begin position="25"/>
        <end position="201"/>
    </location>
</feature>
<dbReference type="GO" id="GO:0005198">
    <property type="term" value="F:structural molecule activity"/>
    <property type="evidence" value="ECO:0007669"/>
    <property type="project" value="InterPro"/>
</dbReference>
<evidence type="ECO:0000259" key="1">
    <source>
        <dbReference type="Pfam" id="PF04451"/>
    </source>
</evidence>
<reference evidence="3" key="1">
    <citation type="journal article" date="2020" name="Nature">
        <title>Giant virus diversity and host interactions through global metagenomics.</title>
        <authorList>
            <person name="Schulz F."/>
            <person name="Roux S."/>
            <person name="Paez-Espino D."/>
            <person name="Jungbluth S."/>
            <person name="Walsh D.A."/>
            <person name="Denef V.J."/>
            <person name="McMahon K.D."/>
            <person name="Konstantinidis K.T."/>
            <person name="Eloe-Fadrosh E.A."/>
            <person name="Kyrpides N.C."/>
            <person name="Woyke T."/>
        </authorList>
    </citation>
    <scope>NUCLEOTIDE SEQUENCE</scope>
    <source>
        <strain evidence="3">GVMAG-M-3300023184-177</strain>
    </source>
</reference>
<evidence type="ECO:0000313" key="3">
    <source>
        <dbReference type="EMBL" id="QHT84294.1"/>
    </source>
</evidence>
<name>A0A6C0HV00_9ZZZZ</name>
<accession>A0A6C0HV00</accession>
<sequence length="489" mass="56838">MGFGLLILASVGLENCYFNKNPSVTYFKKIFKKITNISNENLPQYFRSSPNFGRRLSTKIAKNSDMIKDITVYFELPDIQPSNHSSLPDGVKLMAWANKIGFAMIRYIDLEIGGVLVSRHYGDWLNIQYETKWNDDEGWAKNIGNNVSILTDYSNGKTSYKLYIPLSFFFNEIGFPLISISKQDIDIHVELNDFTQCYKQSPTNYFQIDSYICLYQKDELIVQNVDGTKSGGTFVYFDINTRKVYYNKLYNDFLIPTNNNIKYNIVGQTSGFYVQPKVGTIIIQDENYFQSVYPALKDAYILVNYIYLDSEERWFFLNNELEYVVPLISNILEKDITGINSNYNLKLVNPHKAIFWRAQLNSNLNINDVFNYSSQPLTTNEEPLIQSSRILINSIARNEIYNNEYYEIVQHYLNKAYSTKNISMFSFGFDPFNYEPKGTMNFSMVDDGIIQLNLNKLVNYNNSINVRAYGIYYNIFIIKNGNSSMKFYL</sequence>
<dbReference type="Pfam" id="PF04451">
    <property type="entry name" value="Capsid_NCLDV"/>
    <property type="match status" value="1"/>
</dbReference>
<evidence type="ECO:0000259" key="2">
    <source>
        <dbReference type="Pfam" id="PF16903"/>
    </source>
</evidence>